<feature type="binding site" evidence="8">
    <location>
        <position position="261"/>
    </location>
    <ligand>
        <name>glyoxylate</name>
        <dbReference type="ChEBI" id="CHEBI:36655"/>
    </ligand>
</feature>
<feature type="binding site" evidence="8">
    <location>
        <position position="25"/>
    </location>
    <ligand>
        <name>glyoxylate</name>
        <dbReference type="ChEBI" id="CHEBI:36655"/>
    </ligand>
</feature>
<dbReference type="AlphaFoldDB" id="A0A834M772"/>
<dbReference type="Proteomes" id="UP000625711">
    <property type="component" value="Unassembled WGS sequence"/>
</dbReference>
<comment type="cofactor">
    <cofactor evidence="1">
        <name>FMN</name>
        <dbReference type="ChEBI" id="CHEBI:58210"/>
    </cofactor>
</comment>
<dbReference type="InterPro" id="IPR008259">
    <property type="entry name" value="FMN_hydac_DH_AS"/>
</dbReference>
<dbReference type="InterPro" id="IPR012133">
    <property type="entry name" value="Alpha-hydoxy_acid_DH_FMN"/>
</dbReference>
<dbReference type="GO" id="GO:0005782">
    <property type="term" value="C:peroxisomal matrix"/>
    <property type="evidence" value="ECO:0007669"/>
    <property type="project" value="TreeGrafter"/>
</dbReference>
<organism evidence="10 11">
    <name type="scientific">Rhynchophorus ferrugineus</name>
    <name type="common">Red palm weevil</name>
    <name type="synonym">Curculio ferrugineus</name>
    <dbReference type="NCBI Taxonomy" id="354439"/>
    <lineage>
        <taxon>Eukaryota</taxon>
        <taxon>Metazoa</taxon>
        <taxon>Ecdysozoa</taxon>
        <taxon>Arthropoda</taxon>
        <taxon>Hexapoda</taxon>
        <taxon>Insecta</taxon>
        <taxon>Pterygota</taxon>
        <taxon>Neoptera</taxon>
        <taxon>Endopterygota</taxon>
        <taxon>Coleoptera</taxon>
        <taxon>Polyphaga</taxon>
        <taxon>Cucujiformia</taxon>
        <taxon>Curculionidae</taxon>
        <taxon>Dryophthorinae</taxon>
        <taxon>Rhynchophorus</taxon>
    </lineage>
</organism>
<dbReference type="Gene3D" id="3.20.20.70">
    <property type="entry name" value="Aldolase class I"/>
    <property type="match status" value="1"/>
</dbReference>
<feature type="binding site" evidence="8">
    <location>
        <position position="166"/>
    </location>
    <ligand>
        <name>glyoxylate</name>
        <dbReference type="ChEBI" id="CHEBI:36655"/>
    </ligand>
</feature>
<name>A0A834M772_RHYFE</name>
<feature type="domain" description="FMN hydroxy acid dehydrogenase" evidence="9">
    <location>
        <begin position="1"/>
        <end position="363"/>
    </location>
</feature>
<dbReference type="PANTHER" id="PTHR10578">
    <property type="entry name" value="S -2-HYDROXY-ACID OXIDASE-RELATED"/>
    <property type="match status" value="1"/>
</dbReference>
<protein>
    <recommendedName>
        <fullName evidence="2">(S)-2-hydroxy-acid oxidase</fullName>
        <ecNumber evidence="2">1.1.3.15</ecNumber>
    </recommendedName>
</protein>
<dbReference type="InterPro" id="IPR000262">
    <property type="entry name" value="FMN-dep_DH"/>
</dbReference>
<evidence type="ECO:0000313" key="10">
    <source>
        <dbReference type="EMBL" id="KAF7269085.1"/>
    </source>
</evidence>
<dbReference type="PANTHER" id="PTHR10578:SF149">
    <property type="entry name" value="2-HYDROXYACID OXIDASE 2"/>
    <property type="match status" value="1"/>
</dbReference>
<dbReference type="Pfam" id="PF01070">
    <property type="entry name" value="FMN_dh"/>
    <property type="match status" value="1"/>
</dbReference>
<feature type="binding site" evidence="8">
    <location>
        <position position="131"/>
    </location>
    <ligand>
        <name>glyoxylate</name>
        <dbReference type="ChEBI" id="CHEBI:36655"/>
    </ligand>
</feature>
<evidence type="ECO:0000256" key="8">
    <source>
        <dbReference type="PIRSR" id="PIRSR000138-2"/>
    </source>
</evidence>
<dbReference type="GO" id="GO:0001561">
    <property type="term" value="P:fatty acid alpha-oxidation"/>
    <property type="evidence" value="ECO:0007669"/>
    <property type="project" value="TreeGrafter"/>
</dbReference>
<comment type="catalytic activity">
    <reaction evidence="5">
        <text>a (2S)-2-hydroxycarboxylate + O2 = a 2-oxocarboxylate + H2O2</text>
        <dbReference type="Rhea" id="RHEA:16789"/>
        <dbReference type="ChEBI" id="CHEBI:15379"/>
        <dbReference type="ChEBI" id="CHEBI:16240"/>
        <dbReference type="ChEBI" id="CHEBI:35179"/>
        <dbReference type="ChEBI" id="CHEBI:58123"/>
        <dbReference type="EC" id="1.1.3.15"/>
    </reaction>
    <physiologicalReaction direction="left-to-right" evidence="5">
        <dbReference type="Rhea" id="RHEA:16790"/>
    </physiologicalReaction>
</comment>
<keyword evidence="8" id="KW-0288">FMN</keyword>
<dbReference type="EC" id="1.1.3.15" evidence="2"/>
<dbReference type="OrthoDB" id="25826at2759"/>
<dbReference type="InterPro" id="IPR037396">
    <property type="entry name" value="FMN_HAD"/>
</dbReference>
<keyword evidence="3" id="KW-0560">Oxidoreductase</keyword>
<dbReference type="InterPro" id="IPR013785">
    <property type="entry name" value="Aldolase_TIM"/>
</dbReference>
<evidence type="ECO:0000313" key="11">
    <source>
        <dbReference type="Proteomes" id="UP000625711"/>
    </source>
</evidence>
<feature type="binding site" evidence="8">
    <location>
        <begin position="312"/>
        <end position="313"/>
    </location>
    <ligand>
        <name>FMN</name>
        <dbReference type="ChEBI" id="CHEBI:58210"/>
    </ligand>
</feature>
<feature type="binding site" evidence="8">
    <location>
        <position position="129"/>
    </location>
    <ligand>
        <name>FMN</name>
        <dbReference type="ChEBI" id="CHEBI:58210"/>
    </ligand>
</feature>
<evidence type="ECO:0000259" key="9">
    <source>
        <dbReference type="PROSITE" id="PS51349"/>
    </source>
</evidence>
<dbReference type="GO" id="GO:0003973">
    <property type="term" value="F:(S)-2-hydroxy-acid oxidase activity"/>
    <property type="evidence" value="ECO:0007669"/>
    <property type="project" value="UniProtKB-EC"/>
</dbReference>
<proteinExistence type="inferred from homology"/>
<dbReference type="PIRSF" id="PIRSF000138">
    <property type="entry name" value="Al-hdrx_acd_dh"/>
    <property type="match status" value="1"/>
</dbReference>
<feature type="binding site" evidence="8">
    <location>
        <position position="256"/>
    </location>
    <ligand>
        <name>FMN</name>
        <dbReference type="ChEBI" id="CHEBI:58210"/>
    </ligand>
</feature>
<feature type="binding site" evidence="8">
    <location>
        <position position="234"/>
    </location>
    <ligand>
        <name>FMN</name>
        <dbReference type="ChEBI" id="CHEBI:58210"/>
    </ligand>
</feature>
<evidence type="ECO:0000256" key="2">
    <source>
        <dbReference type="ARBA" id="ARBA00013087"/>
    </source>
</evidence>
<comment type="catalytic activity">
    <reaction evidence="6">
        <text>2-hydroxyoctanoate + O2 = 2-oxooctanoate + H2O2</text>
        <dbReference type="Rhea" id="RHEA:67940"/>
        <dbReference type="ChEBI" id="CHEBI:15379"/>
        <dbReference type="ChEBI" id="CHEBI:16240"/>
        <dbReference type="ChEBI" id="CHEBI:133514"/>
        <dbReference type="ChEBI" id="CHEBI:176689"/>
    </reaction>
    <physiologicalReaction direction="left-to-right" evidence="6">
        <dbReference type="Rhea" id="RHEA:67941"/>
    </physiologicalReaction>
</comment>
<keyword evidence="11" id="KW-1185">Reference proteome</keyword>
<comment type="caution">
    <text evidence="10">The sequence shown here is derived from an EMBL/GenBank/DDBJ whole genome shotgun (WGS) entry which is preliminary data.</text>
</comment>
<evidence type="ECO:0000256" key="6">
    <source>
        <dbReference type="ARBA" id="ARBA00029327"/>
    </source>
</evidence>
<dbReference type="GO" id="GO:0010181">
    <property type="term" value="F:FMN binding"/>
    <property type="evidence" value="ECO:0007669"/>
    <property type="project" value="InterPro"/>
</dbReference>
<feature type="binding site" evidence="8">
    <location>
        <position position="107"/>
    </location>
    <ligand>
        <name>FMN</name>
        <dbReference type="ChEBI" id="CHEBI:58210"/>
    </ligand>
</feature>
<dbReference type="EMBL" id="JAACXV010014261">
    <property type="protein sequence ID" value="KAF7269085.1"/>
    <property type="molecule type" value="Genomic_DNA"/>
</dbReference>
<dbReference type="FunFam" id="3.20.20.70:FF:000056">
    <property type="entry name" value="hydroxyacid oxidase 2"/>
    <property type="match status" value="1"/>
</dbReference>
<feature type="binding site" evidence="8">
    <location>
        <position position="258"/>
    </location>
    <ligand>
        <name>FMN</name>
        <dbReference type="ChEBI" id="CHEBI:58210"/>
    </ligand>
</feature>
<accession>A0A834M772</accession>
<reference evidence="10" key="1">
    <citation type="submission" date="2020-08" db="EMBL/GenBank/DDBJ databases">
        <title>Genome sequencing and assembly of the red palm weevil Rhynchophorus ferrugineus.</title>
        <authorList>
            <person name="Dias G.B."/>
            <person name="Bergman C.M."/>
            <person name="Manee M."/>
        </authorList>
    </citation>
    <scope>NUCLEOTIDE SEQUENCE</scope>
    <source>
        <strain evidence="10">AA-2017</strain>
        <tissue evidence="10">Whole larva</tissue>
    </source>
</reference>
<dbReference type="PROSITE" id="PS00557">
    <property type="entry name" value="FMN_HYDROXY_ACID_DH_1"/>
    <property type="match status" value="1"/>
</dbReference>
<evidence type="ECO:0000256" key="7">
    <source>
        <dbReference type="PIRSR" id="PIRSR000138-1"/>
    </source>
</evidence>
<dbReference type="SUPFAM" id="SSF51395">
    <property type="entry name" value="FMN-linked oxidoreductases"/>
    <property type="match status" value="1"/>
</dbReference>
<keyword evidence="8" id="KW-0285">Flavoprotein</keyword>
<gene>
    <name evidence="10" type="ORF">GWI33_017842</name>
</gene>
<dbReference type="CDD" id="cd02809">
    <property type="entry name" value="alpha_hydroxyacid_oxid_FMN"/>
    <property type="match status" value="1"/>
</dbReference>
<evidence type="ECO:0000256" key="5">
    <source>
        <dbReference type="ARBA" id="ARBA00029325"/>
    </source>
</evidence>
<evidence type="ECO:0000256" key="4">
    <source>
        <dbReference type="ARBA" id="ARBA00024042"/>
    </source>
</evidence>
<sequence length="367" mass="40446">MKNLVCVKDFEEYAYNVLPRNALDYYKSGAGREETLRDNRRAFSRYKIRPRCLRDVLKRDMSTTVLGKKVSMPIGVSPTAMQRMAHPEGECANARAAQSMGTVFILSTIATSSIEEIAETAPNLTKWFQLYIYKDRELTKSLVRRAEQAGYEALALTVDTPMFGLRLADMRNKFQLPPHLRLANFIGYKATVTNEEGKLTGSAMNDLGNLFDASLDWGDISWLKSITRLPIILKGILTVEDALLAAKVGVAGILVSNHGARQVDGTPASVEALAEIAPAVGDKLELYLDGGVSDGTDVFKALALGARMVFMGRPSLWGLAYDGENGVRKILNIVKTELDYAMALTGCATIEDIKRDMVVHESHYSKL</sequence>
<evidence type="ECO:0000256" key="3">
    <source>
        <dbReference type="ARBA" id="ARBA00023002"/>
    </source>
</evidence>
<dbReference type="PROSITE" id="PS51349">
    <property type="entry name" value="FMN_HYDROXY_ACID_DH_2"/>
    <property type="match status" value="1"/>
</dbReference>
<feature type="binding site" evidence="8">
    <location>
        <begin position="78"/>
        <end position="80"/>
    </location>
    <ligand>
        <name>FMN</name>
        <dbReference type="ChEBI" id="CHEBI:58210"/>
    </ligand>
</feature>
<feature type="binding site" evidence="8">
    <location>
        <position position="157"/>
    </location>
    <ligand>
        <name>FMN</name>
        <dbReference type="ChEBI" id="CHEBI:58210"/>
    </ligand>
</feature>
<feature type="active site" description="Proton acceptor" evidence="7">
    <location>
        <position position="258"/>
    </location>
</feature>
<evidence type="ECO:0000256" key="1">
    <source>
        <dbReference type="ARBA" id="ARBA00001917"/>
    </source>
</evidence>
<comment type="similarity">
    <text evidence="4">Belongs to the FMN-dependent alpha-hydroxy acid dehydrogenase family.</text>
</comment>